<comment type="subcellular location">
    <subcellularLocation>
        <location evidence="1">Membrane</location>
        <topology evidence="1">Multi-pass membrane protein</topology>
    </subcellularLocation>
</comment>
<dbReference type="InterPro" id="IPR000462">
    <property type="entry name" value="CDP-OH_P_trans"/>
</dbReference>
<keyword evidence="6 11" id="KW-1133">Transmembrane helix</keyword>
<gene>
    <name evidence="12" type="ORF">BHW43_07370</name>
</gene>
<evidence type="ECO:0000256" key="6">
    <source>
        <dbReference type="ARBA" id="ARBA00022989"/>
    </source>
</evidence>
<dbReference type="InterPro" id="IPR004533">
    <property type="entry name" value="CDP-diaglyc--ser_O-PTrfase"/>
</dbReference>
<dbReference type="GO" id="GO:0016020">
    <property type="term" value="C:membrane"/>
    <property type="evidence" value="ECO:0007669"/>
    <property type="project" value="UniProtKB-SubCell"/>
</dbReference>
<evidence type="ECO:0000256" key="11">
    <source>
        <dbReference type="SAM" id="Phobius"/>
    </source>
</evidence>
<feature type="transmembrane region" description="Helical" evidence="11">
    <location>
        <begin position="201"/>
        <end position="219"/>
    </location>
</feature>
<dbReference type="Proteomes" id="UP000186777">
    <property type="component" value="Unassembled WGS sequence"/>
</dbReference>
<dbReference type="AlphaFoldDB" id="A0A1Q6R3Y7"/>
<sequence length="227" mass="24385">MNWRRLIPNSISSASLIFGVLSIFKTIEGDFFLAPVFIVIAVIFDSMDGRAARALGVGGGDFGKEMDSLCDMCSFGVAPAIMIYMYGLQELGLAGQVIAALFAVGGCLRLARFNCNTGVVHGYFQGMPIPAGACFLATYVVSGYQFAPAVLAAVTLVIACIMYSEVKFPDFKGKGNPMYRLPVIIAVIVGAVMLYERPGAWPFVAMFTYTLAGIVNHVYRALTGKNK</sequence>
<evidence type="ECO:0000256" key="7">
    <source>
        <dbReference type="ARBA" id="ARBA00023098"/>
    </source>
</evidence>
<dbReference type="Pfam" id="PF01066">
    <property type="entry name" value="CDP-OH_P_transf"/>
    <property type="match status" value="1"/>
</dbReference>
<evidence type="ECO:0000256" key="2">
    <source>
        <dbReference type="ARBA" id="ARBA00010441"/>
    </source>
</evidence>
<evidence type="ECO:0000256" key="4">
    <source>
        <dbReference type="ARBA" id="ARBA00022679"/>
    </source>
</evidence>
<keyword evidence="9" id="KW-0594">Phospholipid biosynthesis</keyword>
<dbReference type="NCBIfam" id="TIGR00473">
    <property type="entry name" value="pssA"/>
    <property type="match status" value="1"/>
</dbReference>
<evidence type="ECO:0000313" key="13">
    <source>
        <dbReference type="Proteomes" id="UP000186777"/>
    </source>
</evidence>
<keyword evidence="8 11" id="KW-0472">Membrane</keyword>
<evidence type="ECO:0000256" key="10">
    <source>
        <dbReference type="ARBA" id="ARBA00023264"/>
    </source>
</evidence>
<evidence type="ECO:0000256" key="8">
    <source>
        <dbReference type="ARBA" id="ARBA00023136"/>
    </source>
</evidence>
<evidence type="ECO:0000256" key="9">
    <source>
        <dbReference type="ARBA" id="ARBA00023209"/>
    </source>
</evidence>
<accession>A0A1Q6R3Y7</accession>
<keyword evidence="5 11" id="KW-0812">Transmembrane</keyword>
<keyword evidence="7" id="KW-0443">Lipid metabolism</keyword>
<evidence type="ECO:0000256" key="5">
    <source>
        <dbReference type="ARBA" id="ARBA00022692"/>
    </source>
</evidence>
<dbReference type="Gene3D" id="1.20.120.1760">
    <property type="match status" value="1"/>
</dbReference>
<dbReference type="GO" id="GO:0008654">
    <property type="term" value="P:phospholipid biosynthetic process"/>
    <property type="evidence" value="ECO:0007669"/>
    <property type="project" value="UniProtKB-KW"/>
</dbReference>
<feature type="transmembrane region" description="Helical" evidence="11">
    <location>
        <begin position="146"/>
        <end position="166"/>
    </location>
</feature>
<feature type="transmembrane region" description="Helical" evidence="11">
    <location>
        <begin position="31"/>
        <end position="47"/>
    </location>
</feature>
<comment type="caution">
    <text evidence="12">The sequence shown here is derived from an EMBL/GenBank/DDBJ whole genome shotgun (WGS) entry which is preliminary data.</text>
</comment>
<evidence type="ECO:0000256" key="1">
    <source>
        <dbReference type="ARBA" id="ARBA00004141"/>
    </source>
</evidence>
<comment type="similarity">
    <text evidence="2">Belongs to the CDP-alcohol phosphatidyltransferase class-I family.</text>
</comment>
<organism evidence="12 13">
    <name type="scientific">Phascolarctobacterium succinatutens</name>
    <dbReference type="NCBI Taxonomy" id="626940"/>
    <lineage>
        <taxon>Bacteria</taxon>
        <taxon>Bacillati</taxon>
        <taxon>Bacillota</taxon>
        <taxon>Negativicutes</taxon>
        <taxon>Acidaminococcales</taxon>
        <taxon>Acidaminococcaceae</taxon>
        <taxon>Phascolarctobacterium</taxon>
    </lineage>
</organism>
<feature type="transmembrane region" description="Helical" evidence="11">
    <location>
        <begin position="178"/>
        <end position="195"/>
    </location>
</feature>
<dbReference type="EMBL" id="MNTG01000033">
    <property type="protein sequence ID" value="OLA37088.1"/>
    <property type="molecule type" value="Genomic_DNA"/>
</dbReference>
<protein>
    <submittedName>
        <fullName evidence="12">CDP-diacylglycerol--serine O-phosphatidyltransferase</fullName>
    </submittedName>
</protein>
<keyword evidence="10" id="KW-1208">Phospholipid metabolism</keyword>
<name>A0A1Q6R3Y7_9FIRM</name>
<dbReference type="RefSeq" id="WP_293388400.1">
    <property type="nucleotide sequence ID" value="NZ_CATXFH010000022.1"/>
</dbReference>
<dbReference type="InterPro" id="IPR043130">
    <property type="entry name" value="CDP-OH_PTrfase_TM_dom"/>
</dbReference>
<feature type="transmembrane region" description="Helical" evidence="11">
    <location>
        <begin position="93"/>
        <end position="111"/>
    </location>
</feature>
<keyword evidence="3" id="KW-0444">Lipid biosynthesis</keyword>
<evidence type="ECO:0000313" key="12">
    <source>
        <dbReference type="EMBL" id="OLA37088.1"/>
    </source>
</evidence>
<evidence type="ECO:0000256" key="3">
    <source>
        <dbReference type="ARBA" id="ARBA00022516"/>
    </source>
</evidence>
<proteinExistence type="inferred from homology"/>
<dbReference type="STRING" id="626940.BHW43_07370"/>
<keyword evidence="4 12" id="KW-0808">Transferase</keyword>
<dbReference type="GO" id="GO:0016780">
    <property type="term" value="F:phosphotransferase activity, for other substituted phosphate groups"/>
    <property type="evidence" value="ECO:0007669"/>
    <property type="project" value="InterPro"/>
</dbReference>
<reference evidence="12 13" key="1">
    <citation type="journal article" date="2016" name="Nat. Biotechnol.">
        <title>Measurement of bacterial replication rates in microbial communities.</title>
        <authorList>
            <person name="Brown C.T."/>
            <person name="Olm M.R."/>
            <person name="Thomas B.C."/>
            <person name="Banfield J.F."/>
        </authorList>
    </citation>
    <scope>NUCLEOTIDE SEQUENCE [LARGE SCALE GENOMIC DNA]</scope>
    <source>
        <strain evidence="12">46_33</strain>
    </source>
</reference>
<feature type="transmembrane region" description="Helical" evidence="11">
    <location>
        <begin position="123"/>
        <end position="140"/>
    </location>
</feature>